<evidence type="ECO:0000313" key="1">
    <source>
        <dbReference type="EMBL" id="OAO83177.1"/>
    </source>
</evidence>
<comment type="caution">
    <text evidence="1">The sequence shown here is derived from an EMBL/GenBank/DDBJ whole genome shotgun (WGS) entry which is preliminary data.</text>
</comment>
<dbReference type="EMBL" id="LUCQ01000007">
    <property type="protein sequence ID" value="OAO83177.1"/>
    <property type="molecule type" value="Genomic_DNA"/>
</dbReference>
<name>A0A178TPT7_9BACL</name>
<gene>
    <name evidence="1" type="ORF">TAF16_0077</name>
</gene>
<accession>A0A178TPT7</accession>
<evidence type="ECO:0000313" key="2">
    <source>
        <dbReference type="Proteomes" id="UP000078336"/>
    </source>
</evidence>
<proteinExistence type="predicted"/>
<dbReference type="Proteomes" id="UP000078336">
    <property type="component" value="Unassembled WGS sequence"/>
</dbReference>
<organism evidence="1 2">
    <name type="scientific">Anoxybacillus flavithermus</name>
    <dbReference type="NCBI Taxonomy" id="33934"/>
    <lineage>
        <taxon>Bacteria</taxon>
        <taxon>Bacillati</taxon>
        <taxon>Bacillota</taxon>
        <taxon>Bacilli</taxon>
        <taxon>Bacillales</taxon>
        <taxon>Anoxybacillaceae</taxon>
        <taxon>Anoxybacillus</taxon>
    </lineage>
</organism>
<keyword evidence="2" id="KW-1185">Reference proteome</keyword>
<dbReference type="AlphaFoldDB" id="A0A178TPT7"/>
<dbReference type="PATRIC" id="fig|33934.7.peg.3054"/>
<reference evidence="1 2" key="1">
    <citation type="submission" date="2016-03" db="EMBL/GenBank/DDBJ databases">
        <title>Spore heat resistance.</title>
        <authorList>
            <person name="Boekhorst J."/>
            <person name="Berendsen E.M."/>
            <person name="Wells-Bennik M.H."/>
            <person name="Kuipers O.P."/>
        </authorList>
    </citation>
    <scope>NUCLEOTIDE SEQUENCE [LARGE SCALE GENOMIC DNA]</scope>
    <source>
        <strain evidence="1 2">AF16</strain>
    </source>
</reference>
<sequence length="37" mass="4588">MLQTRVRDLLQRIEEYASIDDIQKVKELMNFSRNRDY</sequence>
<protein>
    <submittedName>
        <fullName evidence="1">Uncharacterized protein</fullName>
    </submittedName>
</protein>